<dbReference type="CDD" id="cd18773">
    <property type="entry name" value="PDC1_HK_sensor"/>
    <property type="match status" value="1"/>
</dbReference>
<protein>
    <submittedName>
        <fullName evidence="11">HAMP domain-containing protein</fullName>
    </submittedName>
</protein>
<dbReference type="InterPro" id="IPR050640">
    <property type="entry name" value="Bact_2-comp_sensor_kinase"/>
</dbReference>
<dbReference type="Pfam" id="PF06580">
    <property type="entry name" value="His_kinase"/>
    <property type="match status" value="1"/>
</dbReference>
<evidence type="ECO:0000259" key="10">
    <source>
        <dbReference type="PROSITE" id="PS50885"/>
    </source>
</evidence>
<evidence type="ECO:0000256" key="3">
    <source>
        <dbReference type="ARBA" id="ARBA00022553"/>
    </source>
</evidence>
<feature type="domain" description="HAMP" evidence="10">
    <location>
        <begin position="320"/>
        <end position="372"/>
    </location>
</feature>
<dbReference type="RefSeq" id="WP_144707349.1">
    <property type="nucleotide sequence ID" value="NZ_VNJJ01000030.1"/>
</dbReference>
<evidence type="ECO:0000256" key="1">
    <source>
        <dbReference type="ARBA" id="ARBA00004651"/>
    </source>
</evidence>
<dbReference type="CDD" id="cd12912">
    <property type="entry name" value="PDC2_MCP_like"/>
    <property type="match status" value="1"/>
</dbReference>
<dbReference type="PROSITE" id="PS51257">
    <property type="entry name" value="PROKAR_LIPOPROTEIN"/>
    <property type="match status" value="1"/>
</dbReference>
<dbReference type="InterPro" id="IPR010559">
    <property type="entry name" value="Sig_transdc_His_kin_internal"/>
</dbReference>
<dbReference type="Gene3D" id="3.30.450.20">
    <property type="entry name" value="PAS domain"/>
    <property type="match status" value="2"/>
</dbReference>
<dbReference type="Pfam" id="PF02743">
    <property type="entry name" value="dCache_1"/>
    <property type="match status" value="1"/>
</dbReference>
<evidence type="ECO:0000313" key="11">
    <source>
        <dbReference type="EMBL" id="TVX91540.1"/>
    </source>
</evidence>
<keyword evidence="7 9" id="KW-1133">Transmembrane helix</keyword>
<dbReference type="PANTHER" id="PTHR34220">
    <property type="entry name" value="SENSOR HISTIDINE KINASE YPDA"/>
    <property type="match status" value="1"/>
</dbReference>
<evidence type="ECO:0000256" key="8">
    <source>
        <dbReference type="ARBA" id="ARBA00023136"/>
    </source>
</evidence>
<dbReference type="OrthoDB" id="9776552at2"/>
<evidence type="ECO:0000256" key="2">
    <source>
        <dbReference type="ARBA" id="ARBA00022475"/>
    </source>
</evidence>
<feature type="transmembrane region" description="Helical" evidence="9">
    <location>
        <begin position="300"/>
        <end position="318"/>
    </location>
</feature>
<evidence type="ECO:0000256" key="4">
    <source>
        <dbReference type="ARBA" id="ARBA00022679"/>
    </source>
</evidence>
<comment type="subcellular location">
    <subcellularLocation>
        <location evidence="1">Cell membrane</location>
        <topology evidence="1">Multi-pass membrane protein</topology>
    </subcellularLocation>
</comment>
<keyword evidence="6" id="KW-0418">Kinase</keyword>
<dbReference type="SMART" id="SM00387">
    <property type="entry name" value="HATPase_c"/>
    <property type="match status" value="1"/>
</dbReference>
<reference evidence="11 12" key="1">
    <citation type="submission" date="2019-07" db="EMBL/GenBank/DDBJ databases">
        <authorList>
            <person name="Kim J."/>
        </authorList>
    </citation>
    <scope>NUCLEOTIDE SEQUENCE [LARGE SCALE GENOMIC DNA]</scope>
    <source>
        <strain evidence="11 12">G13</strain>
    </source>
</reference>
<comment type="caution">
    <text evidence="11">The sequence shown here is derived from an EMBL/GenBank/DDBJ whole genome shotgun (WGS) entry which is preliminary data.</text>
</comment>
<dbReference type="SUPFAM" id="SSF55874">
    <property type="entry name" value="ATPase domain of HSP90 chaperone/DNA topoisomerase II/histidine kinase"/>
    <property type="match status" value="1"/>
</dbReference>
<evidence type="ECO:0000256" key="9">
    <source>
        <dbReference type="SAM" id="Phobius"/>
    </source>
</evidence>
<dbReference type="SMART" id="SM00304">
    <property type="entry name" value="HAMP"/>
    <property type="match status" value="1"/>
</dbReference>
<gene>
    <name evidence="11" type="ORF">FPZ45_24835</name>
</gene>
<dbReference type="Proteomes" id="UP000316330">
    <property type="component" value="Unassembled WGS sequence"/>
</dbReference>
<dbReference type="SUPFAM" id="SSF158472">
    <property type="entry name" value="HAMP domain-like"/>
    <property type="match status" value="1"/>
</dbReference>
<dbReference type="PROSITE" id="PS50885">
    <property type="entry name" value="HAMP"/>
    <property type="match status" value="1"/>
</dbReference>
<keyword evidence="4" id="KW-0808">Transferase</keyword>
<dbReference type="EMBL" id="VNJJ01000030">
    <property type="protein sequence ID" value="TVX91540.1"/>
    <property type="molecule type" value="Genomic_DNA"/>
</dbReference>
<dbReference type="AlphaFoldDB" id="A0A559IV89"/>
<keyword evidence="3" id="KW-0597">Phosphoprotein</keyword>
<sequence>MRLFAFKRIQSSIAVAFSCLILLTTLILSFISYHLSADAVKKKSQDSTNEIIDQVNTSINSYISSMEYISVMALNNADIRDFIRSSSHVNLVSDNETRLRIRDYFHSVLSSHKDITSVMLFGANGSLYVSDRDKPNLKPNLNASKQTWFVKAKEAQGLVVVSPPHIQNLYQKEYRWVITLSREIRSADDKQSLGVFSIDLDFDVINKICNDIRIGSSGYLFIVDEVGKIIYHPQQQILYSNLKSEMIDQVLSSDTGSFTTDEGNESRMYMIKKSGYGWNIVGVAYLNELVSNKQEMQQSLFLWGFVCLMIGLVLAILLSRRLSSPVKRLEACMREIEKGNFDIRSDILSVNEIGKLSLRFNMMIGKIRELMDRIMVEQEFKRKSEMKALQAQINPHFLYNTLGSIVWMAEKNKMEEVVTMTVALGNLFRASIGKGSELIPIQAEMEHIKHYLTIQKIRYKSMDYQIHVDDRILNFKTLRLILQPLVENCIYHGIKYKTGTGIIQVTGELMEDCILLKVIDNGIGMQEEQRERILLQDEPFEDKGVGVTNVNERLRLAFGERYGLSYNSVLGKGTEVTVCIPIID</sequence>
<keyword evidence="12" id="KW-1185">Reference proteome</keyword>
<evidence type="ECO:0000256" key="6">
    <source>
        <dbReference type="ARBA" id="ARBA00022777"/>
    </source>
</evidence>
<dbReference type="InterPro" id="IPR003660">
    <property type="entry name" value="HAMP_dom"/>
</dbReference>
<dbReference type="GO" id="GO:0005886">
    <property type="term" value="C:plasma membrane"/>
    <property type="evidence" value="ECO:0007669"/>
    <property type="project" value="UniProtKB-SubCell"/>
</dbReference>
<dbReference type="GO" id="GO:0000155">
    <property type="term" value="F:phosphorelay sensor kinase activity"/>
    <property type="evidence" value="ECO:0007669"/>
    <property type="project" value="InterPro"/>
</dbReference>
<dbReference type="InterPro" id="IPR003594">
    <property type="entry name" value="HATPase_dom"/>
</dbReference>
<name>A0A559IV89_9BACL</name>
<evidence type="ECO:0000256" key="7">
    <source>
        <dbReference type="ARBA" id="ARBA00022989"/>
    </source>
</evidence>
<dbReference type="CDD" id="cd06225">
    <property type="entry name" value="HAMP"/>
    <property type="match status" value="1"/>
</dbReference>
<dbReference type="Gene3D" id="3.30.565.10">
    <property type="entry name" value="Histidine kinase-like ATPase, C-terminal domain"/>
    <property type="match status" value="1"/>
</dbReference>
<dbReference type="InterPro" id="IPR036890">
    <property type="entry name" value="HATPase_C_sf"/>
</dbReference>
<organism evidence="11 12">
    <name type="scientific">Cohnella terricola</name>
    <dbReference type="NCBI Taxonomy" id="1289167"/>
    <lineage>
        <taxon>Bacteria</taxon>
        <taxon>Bacillati</taxon>
        <taxon>Bacillota</taxon>
        <taxon>Bacilli</taxon>
        <taxon>Bacillales</taxon>
        <taxon>Paenibacillaceae</taxon>
        <taxon>Cohnella</taxon>
    </lineage>
</organism>
<dbReference type="Gene3D" id="6.10.340.10">
    <property type="match status" value="1"/>
</dbReference>
<dbReference type="InterPro" id="IPR033479">
    <property type="entry name" value="dCache_1"/>
</dbReference>
<keyword evidence="2" id="KW-1003">Cell membrane</keyword>
<evidence type="ECO:0000256" key="5">
    <source>
        <dbReference type="ARBA" id="ARBA00022692"/>
    </source>
</evidence>
<dbReference type="PANTHER" id="PTHR34220:SF7">
    <property type="entry name" value="SENSOR HISTIDINE KINASE YPDA"/>
    <property type="match status" value="1"/>
</dbReference>
<dbReference type="Pfam" id="PF00672">
    <property type="entry name" value="HAMP"/>
    <property type="match status" value="1"/>
</dbReference>
<dbReference type="Pfam" id="PF02518">
    <property type="entry name" value="HATPase_c"/>
    <property type="match status" value="1"/>
</dbReference>
<keyword evidence="5 9" id="KW-0812">Transmembrane</keyword>
<proteinExistence type="predicted"/>
<accession>A0A559IV89</accession>
<keyword evidence="8 9" id="KW-0472">Membrane</keyword>
<evidence type="ECO:0000313" key="12">
    <source>
        <dbReference type="Proteomes" id="UP000316330"/>
    </source>
</evidence>